<proteinExistence type="predicted"/>
<name>A0A0W0FK63_MONRR</name>
<comment type="caution">
    <text evidence="1">The sequence shown here is derived from an EMBL/GenBank/DDBJ whole genome shotgun (WGS) entry which is preliminary data.</text>
</comment>
<sequence length="149" mass="16570">MRVQYAVTGYDGALADATIYAQSRLADLHIPESKYYLADAGFGTCDNLMVPYCEHIFSVLKAKWGVLIQPVRYSMDIQVKIPLALMAIYNLIMEYDPVETLAAIQDPIEDFYNPAAGPEAGSDLTISMIVSKEEIERSLQQRGEIAQAM</sequence>
<accession>A0A0W0FK63</accession>
<gene>
    <name evidence="1" type="ORF">WG66_10700</name>
</gene>
<dbReference type="Proteomes" id="UP000054988">
    <property type="component" value="Unassembled WGS sequence"/>
</dbReference>
<evidence type="ECO:0000313" key="1">
    <source>
        <dbReference type="EMBL" id="KTB36721.1"/>
    </source>
</evidence>
<organism evidence="1 2">
    <name type="scientific">Moniliophthora roreri</name>
    <name type="common">Frosty pod rot fungus</name>
    <name type="synonym">Monilia roreri</name>
    <dbReference type="NCBI Taxonomy" id="221103"/>
    <lineage>
        <taxon>Eukaryota</taxon>
        <taxon>Fungi</taxon>
        <taxon>Dikarya</taxon>
        <taxon>Basidiomycota</taxon>
        <taxon>Agaricomycotina</taxon>
        <taxon>Agaricomycetes</taxon>
        <taxon>Agaricomycetidae</taxon>
        <taxon>Agaricales</taxon>
        <taxon>Marasmiineae</taxon>
        <taxon>Marasmiaceae</taxon>
        <taxon>Moniliophthora</taxon>
    </lineage>
</organism>
<dbReference type="AlphaFoldDB" id="A0A0W0FK63"/>
<protein>
    <submittedName>
        <fullName evidence="1">Putative transposase</fullName>
    </submittedName>
</protein>
<dbReference type="EMBL" id="LATX01001885">
    <property type="protein sequence ID" value="KTB36721.1"/>
    <property type="molecule type" value="Genomic_DNA"/>
</dbReference>
<evidence type="ECO:0000313" key="2">
    <source>
        <dbReference type="Proteomes" id="UP000054988"/>
    </source>
</evidence>
<reference evidence="1 2" key="1">
    <citation type="submission" date="2015-12" db="EMBL/GenBank/DDBJ databases">
        <title>Draft genome sequence of Moniliophthora roreri, the causal agent of frosty pod rot of cacao.</title>
        <authorList>
            <person name="Aime M.C."/>
            <person name="Diaz-Valderrama J.R."/>
            <person name="Kijpornyongpan T."/>
            <person name="Phillips-Mora W."/>
        </authorList>
    </citation>
    <scope>NUCLEOTIDE SEQUENCE [LARGE SCALE GENOMIC DNA]</scope>
    <source>
        <strain evidence="1 2">MCA 2952</strain>
    </source>
</reference>